<evidence type="ECO:0000313" key="4">
    <source>
        <dbReference type="EMBL" id="KRH92585.1"/>
    </source>
</evidence>
<evidence type="ECO:0000259" key="3">
    <source>
        <dbReference type="PROSITE" id="PS50089"/>
    </source>
</evidence>
<evidence type="ECO:0000256" key="1">
    <source>
        <dbReference type="PROSITE-ProRule" id="PRU00175"/>
    </source>
</evidence>
<dbReference type="GO" id="GO:0061630">
    <property type="term" value="F:ubiquitin protein ligase activity"/>
    <property type="evidence" value="ECO:0007669"/>
    <property type="project" value="TreeGrafter"/>
</dbReference>
<feature type="domain" description="RING-type" evidence="3">
    <location>
        <begin position="268"/>
        <end position="306"/>
    </location>
</feature>
<dbReference type="EMBL" id="LGUB01000815">
    <property type="protein sequence ID" value="KRH92585.1"/>
    <property type="molecule type" value="Genomic_DNA"/>
</dbReference>
<dbReference type="InterPro" id="IPR001841">
    <property type="entry name" value="Znf_RING"/>
</dbReference>
<gene>
    <name evidence="4" type="ORF">M153_41910001362</name>
</gene>
<proteinExistence type="predicted"/>
<keyword evidence="1" id="KW-0479">Metal-binding</keyword>
<reference evidence="4 5" key="1">
    <citation type="submission" date="2015-07" db="EMBL/GenBank/DDBJ databases">
        <title>The genome of Pseudoloma neurophilia, a relevant intracellular parasite of the zebrafish.</title>
        <authorList>
            <person name="Ndikumana S."/>
            <person name="Pelin A."/>
            <person name="Sanders J."/>
            <person name="Corradi N."/>
        </authorList>
    </citation>
    <scope>NUCLEOTIDE SEQUENCE [LARGE SCALE GENOMIC DNA]</scope>
    <source>
        <strain evidence="4 5">MK1</strain>
    </source>
</reference>
<dbReference type="SUPFAM" id="SSF57850">
    <property type="entry name" value="RING/U-box"/>
    <property type="match status" value="1"/>
</dbReference>
<dbReference type="PANTHER" id="PTHR22765:SF434">
    <property type="entry name" value="GB|AAD18119.1-RELATED"/>
    <property type="match status" value="1"/>
</dbReference>
<sequence>MKNDNNKNKPISERKRDEKWTLKTNDGQKRLKTENNLSIEEVTNISSVNNHRNTTQNQIIKDRLTNLFDQDSGDSSDIQPVSSDSICEITTTVRNSSEYSYDDPETDDWQNDPYQSDWYGMPFFDDYYDHMDEMRRLMEHLENQTFQRSNSIFFTNNNVRNRPPPIIIDSVFDNVTIDEENSYQNIEALANESIDNEIDHDCSNEQECIQYGDVDSDQTEIDTSIPSDADFEVLMSTPAIEQINAIRVPQLLHQKLEMLGVREVDDICNICLASVKKTYNLSCKHVFHRECLIRWLYKCNLCPCCRIPAVLGIFYGRRIE</sequence>
<organism evidence="4 5">
    <name type="scientific">Pseudoloma neurophilia</name>
    <dbReference type="NCBI Taxonomy" id="146866"/>
    <lineage>
        <taxon>Eukaryota</taxon>
        <taxon>Fungi</taxon>
        <taxon>Fungi incertae sedis</taxon>
        <taxon>Microsporidia</taxon>
        <taxon>Pseudoloma</taxon>
    </lineage>
</organism>
<dbReference type="GO" id="GO:0006511">
    <property type="term" value="P:ubiquitin-dependent protein catabolic process"/>
    <property type="evidence" value="ECO:0007669"/>
    <property type="project" value="TreeGrafter"/>
</dbReference>
<dbReference type="Pfam" id="PF13639">
    <property type="entry name" value="zf-RING_2"/>
    <property type="match status" value="1"/>
</dbReference>
<name>A0A0R0LSX2_9MICR</name>
<accession>A0A0R0LSX2</accession>
<comment type="caution">
    <text evidence="4">The sequence shown here is derived from an EMBL/GenBank/DDBJ whole genome shotgun (WGS) entry which is preliminary data.</text>
</comment>
<evidence type="ECO:0000256" key="2">
    <source>
        <dbReference type="SAM" id="MobiDB-lite"/>
    </source>
</evidence>
<feature type="region of interest" description="Disordered" evidence="2">
    <location>
        <begin position="1"/>
        <end position="34"/>
    </location>
</feature>
<dbReference type="InterPro" id="IPR051826">
    <property type="entry name" value="E3_ubiquitin-ligase_domain"/>
</dbReference>
<dbReference type="VEuPathDB" id="MicrosporidiaDB:M153_41910001362"/>
<keyword evidence="1" id="KW-0862">Zinc</keyword>
<dbReference type="PROSITE" id="PS50089">
    <property type="entry name" value="ZF_RING_2"/>
    <property type="match status" value="1"/>
</dbReference>
<keyword evidence="1" id="KW-0863">Zinc-finger</keyword>
<keyword evidence="5" id="KW-1185">Reference proteome</keyword>
<dbReference type="PANTHER" id="PTHR22765">
    <property type="entry name" value="RING FINGER AND PROTEASE ASSOCIATED DOMAIN-CONTAINING"/>
    <property type="match status" value="1"/>
</dbReference>
<dbReference type="AlphaFoldDB" id="A0A0R0LSX2"/>
<dbReference type="CDD" id="cd16448">
    <property type="entry name" value="RING-H2"/>
    <property type="match status" value="1"/>
</dbReference>
<dbReference type="Gene3D" id="3.30.40.10">
    <property type="entry name" value="Zinc/RING finger domain, C3HC4 (zinc finger)"/>
    <property type="match status" value="1"/>
</dbReference>
<feature type="compositionally biased region" description="Basic and acidic residues" evidence="2">
    <location>
        <begin position="1"/>
        <end position="33"/>
    </location>
</feature>
<dbReference type="Proteomes" id="UP000051530">
    <property type="component" value="Unassembled WGS sequence"/>
</dbReference>
<dbReference type="GO" id="GO:0008270">
    <property type="term" value="F:zinc ion binding"/>
    <property type="evidence" value="ECO:0007669"/>
    <property type="project" value="UniProtKB-KW"/>
</dbReference>
<protein>
    <submittedName>
        <fullName evidence="4">Putative Zinc finger protein</fullName>
    </submittedName>
</protein>
<evidence type="ECO:0000313" key="5">
    <source>
        <dbReference type="Proteomes" id="UP000051530"/>
    </source>
</evidence>
<dbReference type="OrthoDB" id="8062037at2759"/>
<dbReference type="InterPro" id="IPR013083">
    <property type="entry name" value="Znf_RING/FYVE/PHD"/>
</dbReference>